<gene>
    <name evidence="5" type="ORF">ACPOL_0811</name>
</gene>
<dbReference type="AlphaFoldDB" id="A0A2Z5FU06"/>
<dbReference type="SUPFAM" id="SSF63829">
    <property type="entry name" value="Calcium-dependent phosphotriesterase"/>
    <property type="match status" value="2"/>
</dbReference>
<feature type="domain" description="Histidine kinase/HSP90-like ATPase" evidence="4">
    <location>
        <begin position="1008"/>
        <end position="1105"/>
    </location>
</feature>
<dbReference type="PANTHER" id="PTHR43547">
    <property type="entry name" value="TWO-COMPONENT HISTIDINE KINASE"/>
    <property type="match status" value="1"/>
</dbReference>
<keyword evidence="3" id="KW-0812">Transmembrane</keyword>
<dbReference type="Gene3D" id="2.60.40.10">
    <property type="entry name" value="Immunoglobulins"/>
    <property type="match status" value="1"/>
</dbReference>
<evidence type="ECO:0000313" key="6">
    <source>
        <dbReference type="Proteomes" id="UP000253606"/>
    </source>
</evidence>
<dbReference type="Pfam" id="PF02518">
    <property type="entry name" value="HATPase_c"/>
    <property type="match status" value="1"/>
</dbReference>
<dbReference type="InterPro" id="IPR036890">
    <property type="entry name" value="HATPase_C_sf"/>
</dbReference>
<keyword evidence="5" id="KW-0808">Transferase</keyword>
<sequence>MPAQMLSDAVLARMPCGGMNTCPDQQVGCGDSFAKSVSELRTQSRWRFRLNSFWGVCAWLVLGMPAIAETHDLGAQATHLISGTQITQTLPVRPPVMTGSDIRFYRAATGDALSQVRVSQIVQDNQGFMWFGTQYGLNRYDGYKVKVFLHDSADPKSLSGVYITALFKDKSGSIWVGCNQFLDKYDPFTETFSHYQIQSSQARHEQLTIKHISQDSDGAFWLATTNGLFTLNPVSGLVKTYRHDPNNPSSLSSNDVKSSGEDREGNFWAVTREGLDKFDRKTGKVLLHVPQYEPRESFFYEDRYGVFWLIHALGTGLSIFNQKTNTLTPVHLRKSSSSPTALSGFVAILEDHDGVLWLGSQGGGLFRFDRDHGRFIQYRNESGNPNSLAENSVVSLYEDKEQNIWLGMGTREPNLFSTTKTPFESLPLLPATAEYGRDTFVGAVLKDASGDLWIGQRILRRLRRQASESTTYITTNFDTINHVISMVEDRNGSIWVGTFGDGLSRVDKRTGHVTTYRHDAADQSSLSSNIVTFLLIDHSGALWASTWDGLDRFDREVDRFTVYRPGSDIVPLFLGITEDSRGMLWVGTDANGVQRFDPATSRFSEYMNDPANHTSVSDSRVNSVFVDHLGTMWLATQNGVNKFDPGSGAAEAYYERDGLSGNVVSCIREDGQGKLWMSTNKGISSFDQQSRMFRNYFTADGLPGPDLTGWAACYKSPDGEMYFGGFSGGVAFHPELITETAWAPPVVFTDVRVLGHDITVGPGSPLRQVITQSDQLVLNHNQTMLSLEFAALSYLNPSSTRYRYKLGGLDSDWNQTGSNQRAVTYTSLPTGSFTFRVQATTGHGVWSQPGATLTILIRPAWWNSWWFRSIYASFLSLLVSLIYLYRVHQLRLQYSLRLEERVGERVRIARELHDTLLQGFHGLMLRFQVAMNLISEDSKAHSVLEDALDRADILLNESRDRIRDLRHETGPETPLVEALAEGSRELQKDSSIVLAAVATGVPRKLNSIIRDELYLIGREAIINAFRHSQGSRIEVEVEFNPSAVVLRVRDDGQGISKDTLRAGGSVGHWGLSGMRERAEKMGARLRLWNRFGAGTEVEVKVPGTIAYLNWRGTSIGHWLGAVANVRRRRFRRNN</sequence>
<dbReference type="InterPro" id="IPR013783">
    <property type="entry name" value="Ig-like_fold"/>
</dbReference>
<organism evidence="5 6">
    <name type="scientific">Acidisarcina polymorpha</name>
    <dbReference type="NCBI Taxonomy" id="2211140"/>
    <lineage>
        <taxon>Bacteria</taxon>
        <taxon>Pseudomonadati</taxon>
        <taxon>Acidobacteriota</taxon>
        <taxon>Terriglobia</taxon>
        <taxon>Terriglobales</taxon>
        <taxon>Acidobacteriaceae</taxon>
        <taxon>Acidisarcina</taxon>
    </lineage>
</organism>
<evidence type="ECO:0000256" key="2">
    <source>
        <dbReference type="SAM" id="MobiDB-lite"/>
    </source>
</evidence>
<dbReference type="Pfam" id="PF07494">
    <property type="entry name" value="Reg_prop"/>
    <property type="match status" value="5"/>
</dbReference>
<dbReference type="GO" id="GO:0016020">
    <property type="term" value="C:membrane"/>
    <property type="evidence" value="ECO:0007669"/>
    <property type="project" value="InterPro"/>
</dbReference>
<feature type="region of interest" description="Disordered" evidence="2">
    <location>
        <begin position="242"/>
        <end position="262"/>
    </location>
</feature>
<evidence type="ECO:0000256" key="3">
    <source>
        <dbReference type="SAM" id="Phobius"/>
    </source>
</evidence>
<keyword evidence="6" id="KW-1185">Reference proteome</keyword>
<dbReference type="Gene3D" id="2.130.10.10">
    <property type="entry name" value="YVTN repeat-like/Quinoprotein amine dehydrogenase"/>
    <property type="match status" value="2"/>
</dbReference>
<dbReference type="InterPro" id="IPR011123">
    <property type="entry name" value="Y_Y_Y"/>
</dbReference>
<dbReference type="EMBL" id="CP030840">
    <property type="protein sequence ID" value="AXC10172.1"/>
    <property type="molecule type" value="Genomic_DNA"/>
</dbReference>
<dbReference type="Proteomes" id="UP000253606">
    <property type="component" value="Chromosome"/>
</dbReference>
<proteinExistence type="predicted"/>
<protein>
    <submittedName>
        <fullName evidence="5">Histidine kinase</fullName>
    </submittedName>
</protein>
<feature type="transmembrane region" description="Helical" evidence="3">
    <location>
        <begin position="865"/>
        <end position="885"/>
    </location>
</feature>
<dbReference type="CDD" id="cd16917">
    <property type="entry name" value="HATPase_UhpB-NarQ-NarX-like"/>
    <property type="match status" value="1"/>
</dbReference>
<keyword evidence="3" id="KW-1133">Transmembrane helix</keyword>
<dbReference type="SMART" id="SM00387">
    <property type="entry name" value="HATPase_c"/>
    <property type="match status" value="1"/>
</dbReference>
<evidence type="ECO:0000256" key="1">
    <source>
        <dbReference type="ARBA" id="ARBA00022553"/>
    </source>
</evidence>
<dbReference type="Gene3D" id="3.30.565.10">
    <property type="entry name" value="Histidine kinase-like ATPase, C-terminal domain"/>
    <property type="match status" value="1"/>
</dbReference>
<dbReference type="Pfam" id="PF07495">
    <property type="entry name" value="Y_Y_Y"/>
    <property type="match status" value="1"/>
</dbReference>
<accession>A0A2Z5FU06</accession>
<keyword evidence="5" id="KW-0418">Kinase</keyword>
<name>A0A2Z5FU06_9BACT</name>
<dbReference type="GO" id="GO:0046983">
    <property type="term" value="F:protein dimerization activity"/>
    <property type="evidence" value="ECO:0007669"/>
    <property type="project" value="InterPro"/>
</dbReference>
<dbReference type="GO" id="GO:0000155">
    <property type="term" value="F:phosphorelay sensor kinase activity"/>
    <property type="evidence" value="ECO:0007669"/>
    <property type="project" value="InterPro"/>
</dbReference>
<dbReference type="InterPro" id="IPR003594">
    <property type="entry name" value="HATPase_dom"/>
</dbReference>
<dbReference type="OrthoDB" id="9813394at2"/>
<keyword evidence="3" id="KW-0472">Membrane</keyword>
<dbReference type="InterPro" id="IPR015943">
    <property type="entry name" value="WD40/YVTN_repeat-like_dom_sf"/>
</dbReference>
<dbReference type="PANTHER" id="PTHR43547:SF2">
    <property type="entry name" value="HYBRID SIGNAL TRANSDUCTION HISTIDINE KINASE C"/>
    <property type="match status" value="1"/>
</dbReference>
<dbReference type="Pfam" id="PF07730">
    <property type="entry name" value="HisKA_3"/>
    <property type="match status" value="1"/>
</dbReference>
<dbReference type="Gene3D" id="1.20.5.1930">
    <property type="match status" value="1"/>
</dbReference>
<reference evidence="5 6" key="1">
    <citation type="journal article" date="2018" name="Front. Microbiol.">
        <title>Hydrolytic Capabilities as a Key to Environmental Success: Chitinolytic and Cellulolytic Acidobacteria From Acidic Sub-arctic Soils and Boreal Peatlands.</title>
        <authorList>
            <person name="Belova S.E."/>
            <person name="Ravin N.V."/>
            <person name="Pankratov T.A."/>
            <person name="Rakitin A.L."/>
            <person name="Ivanova A.A."/>
            <person name="Beletsky A.V."/>
            <person name="Mardanov A.V."/>
            <person name="Sinninghe Damste J.S."/>
            <person name="Dedysh S.N."/>
        </authorList>
    </citation>
    <scope>NUCLEOTIDE SEQUENCE [LARGE SCALE GENOMIC DNA]</scope>
    <source>
        <strain evidence="5 6">SBC82</strain>
    </source>
</reference>
<evidence type="ECO:0000313" key="5">
    <source>
        <dbReference type="EMBL" id="AXC10172.1"/>
    </source>
</evidence>
<dbReference type="FunFam" id="2.60.40.10:FF:000791">
    <property type="entry name" value="Two-component system sensor histidine kinase/response regulator"/>
    <property type="match status" value="1"/>
</dbReference>
<dbReference type="SUPFAM" id="SSF55874">
    <property type="entry name" value="ATPase domain of HSP90 chaperone/DNA topoisomerase II/histidine kinase"/>
    <property type="match status" value="1"/>
</dbReference>
<keyword evidence="1" id="KW-0597">Phosphoprotein</keyword>
<dbReference type="KEGG" id="abas:ACPOL_0811"/>
<dbReference type="InterPro" id="IPR011712">
    <property type="entry name" value="Sig_transdc_His_kin_sub3_dim/P"/>
</dbReference>
<evidence type="ECO:0000259" key="4">
    <source>
        <dbReference type="SMART" id="SM00387"/>
    </source>
</evidence>
<dbReference type="InterPro" id="IPR011110">
    <property type="entry name" value="Reg_prop"/>
</dbReference>